<evidence type="ECO:0000256" key="8">
    <source>
        <dbReference type="SAM" id="Phobius"/>
    </source>
</evidence>
<evidence type="ECO:0000256" key="6">
    <source>
        <dbReference type="ARBA" id="ARBA00022989"/>
    </source>
</evidence>
<dbReference type="Proteomes" id="UP000664545">
    <property type="component" value="Unassembled WGS sequence"/>
</dbReference>
<evidence type="ECO:0000256" key="7">
    <source>
        <dbReference type="ARBA" id="ARBA00023136"/>
    </source>
</evidence>
<keyword evidence="6 8" id="KW-1133">Transmembrane helix</keyword>
<dbReference type="AlphaFoldDB" id="A0A939IK01"/>
<keyword evidence="4" id="KW-1003">Cell membrane</keyword>
<evidence type="ECO:0000256" key="4">
    <source>
        <dbReference type="ARBA" id="ARBA00022475"/>
    </source>
</evidence>
<comment type="similarity">
    <text evidence="2">Belongs to the auxin efflux carrier (TC 2.A.69) family.</text>
</comment>
<evidence type="ECO:0000313" key="9">
    <source>
        <dbReference type="EMBL" id="MBN7774089.1"/>
    </source>
</evidence>
<feature type="transmembrane region" description="Helical" evidence="8">
    <location>
        <begin position="167"/>
        <end position="190"/>
    </location>
</feature>
<evidence type="ECO:0000256" key="3">
    <source>
        <dbReference type="ARBA" id="ARBA00022448"/>
    </source>
</evidence>
<evidence type="ECO:0000313" key="10">
    <source>
        <dbReference type="Proteomes" id="UP000664545"/>
    </source>
</evidence>
<dbReference type="GO" id="GO:0005886">
    <property type="term" value="C:plasma membrane"/>
    <property type="evidence" value="ECO:0007669"/>
    <property type="project" value="UniProtKB-SubCell"/>
</dbReference>
<dbReference type="Pfam" id="PF03547">
    <property type="entry name" value="Mem_trans"/>
    <property type="match status" value="1"/>
</dbReference>
<dbReference type="PANTHER" id="PTHR36838">
    <property type="entry name" value="AUXIN EFFLUX CARRIER FAMILY PROTEIN"/>
    <property type="match status" value="1"/>
</dbReference>
<evidence type="ECO:0000256" key="2">
    <source>
        <dbReference type="ARBA" id="ARBA00010145"/>
    </source>
</evidence>
<dbReference type="GO" id="GO:0055085">
    <property type="term" value="P:transmembrane transport"/>
    <property type="evidence" value="ECO:0007669"/>
    <property type="project" value="InterPro"/>
</dbReference>
<evidence type="ECO:0000256" key="5">
    <source>
        <dbReference type="ARBA" id="ARBA00022692"/>
    </source>
</evidence>
<protein>
    <submittedName>
        <fullName evidence="9">AEC family transporter</fullName>
    </submittedName>
</protein>
<dbReference type="Gene3D" id="1.20.1530.20">
    <property type="match status" value="1"/>
</dbReference>
<gene>
    <name evidence="9" type="ORF">JYB65_12005</name>
</gene>
<comment type="caution">
    <text evidence="9">The sequence shown here is derived from an EMBL/GenBank/DDBJ whole genome shotgun (WGS) entry which is preliminary data.</text>
</comment>
<dbReference type="InterPro" id="IPR004776">
    <property type="entry name" value="Mem_transp_PIN-like"/>
</dbReference>
<feature type="transmembrane region" description="Helical" evidence="8">
    <location>
        <begin position="196"/>
        <end position="214"/>
    </location>
</feature>
<name>A0A939IK01_CLOAM</name>
<feature type="transmembrane region" description="Helical" evidence="8">
    <location>
        <begin position="124"/>
        <end position="146"/>
    </location>
</feature>
<keyword evidence="10" id="KW-1185">Reference proteome</keyword>
<feature type="transmembrane region" description="Helical" evidence="8">
    <location>
        <begin position="258"/>
        <end position="278"/>
    </location>
</feature>
<accession>A0A939IK01</accession>
<proteinExistence type="inferred from homology"/>
<organism evidence="9 10">
    <name type="scientific">Clostridium aminobutyricum</name>
    <dbReference type="NCBI Taxonomy" id="33953"/>
    <lineage>
        <taxon>Bacteria</taxon>
        <taxon>Bacillati</taxon>
        <taxon>Bacillota</taxon>
        <taxon>Clostridia</taxon>
        <taxon>Eubacteriales</taxon>
        <taxon>Clostridiaceae</taxon>
        <taxon>Clostridium</taxon>
    </lineage>
</organism>
<feature type="transmembrane region" description="Helical" evidence="8">
    <location>
        <begin position="235"/>
        <end position="252"/>
    </location>
</feature>
<dbReference type="InterPro" id="IPR038770">
    <property type="entry name" value="Na+/solute_symporter_sf"/>
</dbReference>
<dbReference type="RefSeq" id="WP_206582931.1">
    <property type="nucleotide sequence ID" value="NZ_JAFJZZ010000006.1"/>
</dbReference>
<reference evidence="9" key="1">
    <citation type="submission" date="2021-02" db="EMBL/GenBank/DDBJ databases">
        <title>Abyssanaerobacter marinus gen.nov., sp., nov, anaerobic bacterium isolated from the Onnuri vent field of Indian Ocean and suggestion of Mogibacteriaceae fam. nov., and proposal of reclassification of ambiguous this family's genus member.</title>
        <authorList>
            <person name="Kim Y.J."/>
            <person name="Yang J.-A."/>
        </authorList>
    </citation>
    <scope>NUCLEOTIDE SEQUENCE</scope>
    <source>
        <strain evidence="9">DSM 2634</strain>
    </source>
</reference>
<feature type="transmembrane region" description="Helical" evidence="8">
    <location>
        <begin position="62"/>
        <end position="84"/>
    </location>
</feature>
<sequence>MYGSFLVLFALMATGYFLAKRRIFNDETSHAMNKFVVYFAYPCLVVQKISTLEMEKTLFMDFLITVVLSTALLYLYHAISYLYGKARKFPRENANVAEFAMTSPNDGFMGFPIALLFYGEKGLLFMLAHNAALNLYFYTLGVTMLKRNQKDKTQFGFLSVSKFLAKLMLNPNIVALITGLLLCGLHVSMPQPLNDYLLYIGNVATPMAMIYIGTSLSKSNLFDILKDKLIIESSLVKLVWLPVLTFLIVLPLPLSDLIKITCIVGACYPTAAMVPILAEQAGQDPVLGSRILFLSTALSALTIPLAIQLLGLFI</sequence>
<keyword evidence="3" id="KW-0813">Transport</keyword>
<feature type="transmembrane region" description="Helical" evidence="8">
    <location>
        <begin position="290"/>
        <end position="313"/>
    </location>
</feature>
<keyword evidence="5 8" id="KW-0812">Transmembrane</keyword>
<keyword evidence="7 8" id="KW-0472">Membrane</keyword>
<evidence type="ECO:0000256" key="1">
    <source>
        <dbReference type="ARBA" id="ARBA00004651"/>
    </source>
</evidence>
<dbReference type="PANTHER" id="PTHR36838:SF1">
    <property type="entry name" value="SLR1864 PROTEIN"/>
    <property type="match status" value="1"/>
</dbReference>
<comment type="subcellular location">
    <subcellularLocation>
        <location evidence="1">Cell membrane</location>
        <topology evidence="1">Multi-pass membrane protein</topology>
    </subcellularLocation>
</comment>
<dbReference type="EMBL" id="JAFJZZ010000006">
    <property type="protein sequence ID" value="MBN7774089.1"/>
    <property type="molecule type" value="Genomic_DNA"/>
</dbReference>